<dbReference type="GO" id="GO:0008654">
    <property type="term" value="P:phospholipid biosynthetic process"/>
    <property type="evidence" value="ECO:0007669"/>
    <property type="project" value="InterPro"/>
</dbReference>
<dbReference type="PROSITE" id="PS00379">
    <property type="entry name" value="CDP_ALCOHOL_P_TRANSF"/>
    <property type="match status" value="1"/>
</dbReference>
<protein>
    <recommendedName>
        <fullName evidence="4">CDP-alcohol phosphatidyltransferase</fullName>
    </recommendedName>
</protein>
<accession>A0A382ANR6</accession>
<feature type="transmembrane region" description="Helical" evidence="2">
    <location>
        <begin position="78"/>
        <end position="99"/>
    </location>
</feature>
<dbReference type="InterPro" id="IPR048254">
    <property type="entry name" value="CDP_ALCOHOL_P_TRANSF_CS"/>
</dbReference>
<feature type="transmembrane region" description="Helical" evidence="2">
    <location>
        <begin position="174"/>
        <end position="195"/>
    </location>
</feature>
<keyword evidence="2" id="KW-0472">Membrane</keyword>
<dbReference type="InterPro" id="IPR000462">
    <property type="entry name" value="CDP-OH_P_trans"/>
</dbReference>
<name>A0A382ANR6_9ZZZZ</name>
<gene>
    <name evidence="3" type="ORF">METZ01_LOCUS156044</name>
</gene>
<evidence type="ECO:0008006" key="4">
    <source>
        <dbReference type="Google" id="ProtNLM"/>
    </source>
</evidence>
<evidence type="ECO:0000313" key="3">
    <source>
        <dbReference type="EMBL" id="SVB03190.1"/>
    </source>
</evidence>
<feature type="transmembrane region" description="Helical" evidence="2">
    <location>
        <begin position="105"/>
        <end position="128"/>
    </location>
</feature>
<organism evidence="3">
    <name type="scientific">marine metagenome</name>
    <dbReference type="NCBI Taxonomy" id="408172"/>
    <lineage>
        <taxon>unclassified sequences</taxon>
        <taxon>metagenomes</taxon>
        <taxon>ecological metagenomes</taxon>
    </lineage>
</organism>
<keyword evidence="2" id="KW-1133">Transmembrane helix</keyword>
<dbReference type="EMBL" id="UINC01026190">
    <property type="protein sequence ID" value="SVB03190.1"/>
    <property type="molecule type" value="Genomic_DNA"/>
</dbReference>
<keyword evidence="1" id="KW-0808">Transferase</keyword>
<dbReference type="Pfam" id="PF01066">
    <property type="entry name" value="CDP-OH_P_transf"/>
    <property type="match status" value="1"/>
</dbReference>
<dbReference type="Gene3D" id="1.20.120.1760">
    <property type="match status" value="1"/>
</dbReference>
<dbReference type="InterPro" id="IPR043130">
    <property type="entry name" value="CDP-OH_PTrfase_TM_dom"/>
</dbReference>
<dbReference type="GO" id="GO:0016020">
    <property type="term" value="C:membrane"/>
    <property type="evidence" value="ECO:0007669"/>
    <property type="project" value="InterPro"/>
</dbReference>
<evidence type="ECO:0000256" key="2">
    <source>
        <dbReference type="SAM" id="Phobius"/>
    </source>
</evidence>
<proteinExistence type="predicted"/>
<dbReference type="AlphaFoldDB" id="A0A382ANR6"/>
<evidence type="ECO:0000256" key="1">
    <source>
        <dbReference type="ARBA" id="ARBA00022679"/>
    </source>
</evidence>
<sequence>MFDALFRQIKDRLFVSVAKMLDIPPNLITVFSLILGGLTIGFVLQKLYLAALIFWILNRIFDGLDGAIARIHQRQTDLGGYIDILSDFIIYAAIPISLVVSSPTIERYFCLTLMISTFYVNAASWMYLSAILEKQKQGSKTSSEDTTVIMPTGLVGGTETVLMYSLFFMMPERIAILFSIMSILVGLTICQRLIWATVKL</sequence>
<dbReference type="GO" id="GO:0016780">
    <property type="term" value="F:phosphotransferase activity, for other substituted phosphate groups"/>
    <property type="evidence" value="ECO:0007669"/>
    <property type="project" value="InterPro"/>
</dbReference>
<reference evidence="3" key="1">
    <citation type="submission" date="2018-05" db="EMBL/GenBank/DDBJ databases">
        <authorList>
            <person name="Lanie J.A."/>
            <person name="Ng W.-L."/>
            <person name="Kazmierczak K.M."/>
            <person name="Andrzejewski T.M."/>
            <person name="Davidsen T.M."/>
            <person name="Wayne K.J."/>
            <person name="Tettelin H."/>
            <person name="Glass J.I."/>
            <person name="Rusch D."/>
            <person name="Podicherti R."/>
            <person name="Tsui H.-C.T."/>
            <person name="Winkler M.E."/>
        </authorList>
    </citation>
    <scope>NUCLEOTIDE SEQUENCE</scope>
</reference>
<keyword evidence="2" id="KW-0812">Transmembrane</keyword>
<feature type="transmembrane region" description="Helical" evidence="2">
    <location>
        <begin position="148"/>
        <end position="168"/>
    </location>
</feature>
<feature type="transmembrane region" description="Helical" evidence="2">
    <location>
        <begin position="30"/>
        <end position="57"/>
    </location>
</feature>